<evidence type="ECO:0000259" key="3">
    <source>
        <dbReference type="PROSITE" id="PS50110"/>
    </source>
</evidence>
<sequence>MTKKILIVDDEKDICAVLRVSLEKFALWQAIVATSGKEAILKAKLESPDAILLDVSMPDMDGFQVWEKLQADTATQLIPVILVTAKVLSKDRKHFSTMGVAGVITKPFNPVTICEEIVRIISEHDLKKQENL</sequence>
<dbReference type="SMART" id="SM00448">
    <property type="entry name" value="REC"/>
    <property type="match status" value="1"/>
</dbReference>
<protein>
    <submittedName>
        <fullName evidence="4">Response regulator</fullName>
    </submittedName>
</protein>
<evidence type="ECO:0000313" key="5">
    <source>
        <dbReference type="Proteomes" id="UP001212499"/>
    </source>
</evidence>
<dbReference type="Proteomes" id="UP001212499">
    <property type="component" value="Unassembled WGS sequence"/>
</dbReference>
<dbReference type="RefSeq" id="WP_271733582.1">
    <property type="nucleotide sequence ID" value="NZ_JANQDP010000141.1"/>
</dbReference>
<dbReference type="PROSITE" id="PS50110">
    <property type="entry name" value="RESPONSE_REGULATORY"/>
    <property type="match status" value="1"/>
</dbReference>
<dbReference type="InterPro" id="IPR011006">
    <property type="entry name" value="CheY-like_superfamily"/>
</dbReference>
<comment type="caution">
    <text evidence="4">The sequence shown here is derived from an EMBL/GenBank/DDBJ whole genome shotgun (WGS) entry which is preliminary data.</text>
</comment>
<dbReference type="SUPFAM" id="SSF52172">
    <property type="entry name" value="CheY-like"/>
    <property type="match status" value="1"/>
</dbReference>
<dbReference type="Pfam" id="PF00072">
    <property type="entry name" value="Response_reg"/>
    <property type="match status" value="1"/>
</dbReference>
<evidence type="ECO:0000313" key="4">
    <source>
        <dbReference type="EMBL" id="MDB9540370.1"/>
    </source>
</evidence>
<feature type="modified residue" description="4-aspartylphosphate" evidence="2">
    <location>
        <position position="54"/>
    </location>
</feature>
<keyword evidence="1 2" id="KW-0597">Phosphoprotein</keyword>
<keyword evidence="5" id="KW-1185">Reference proteome</keyword>
<feature type="domain" description="Response regulatory" evidence="3">
    <location>
        <begin position="4"/>
        <end position="121"/>
    </location>
</feature>
<evidence type="ECO:0000256" key="1">
    <source>
        <dbReference type="ARBA" id="ARBA00022553"/>
    </source>
</evidence>
<proteinExistence type="predicted"/>
<dbReference type="CDD" id="cd17552">
    <property type="entry name" value="REC_RR468-like"/>
    <property type="match status" value="1"/>
</dbReference>
<dbReference type="InterPro" id="IPR001789">
    <property type="entry name" value="Sig_transdc_resp-reg_receiver"/>
</dbReference>
<dbReference type="EMBL" id="JAQMUH010000135">
    <property type="protein sequence ID" value="MDB9540370.1"/>
    <property type="molecule type" value="Genomic_DNA"/>
</dbReference>
<dbReference type="InterPro" id="IPR050595">
    <property type="entry name" value="Bact_response_regulator"/>
</dbReference>
<dbReference type="Gene3D" id="3.40.50.2300">
    <property type="match status" value="1"/>
</dbReference>
<evidence type="ECO:0000256" key="2">
    <source>
        <dbReference type="PROSITE-ProRule" id="PRU00169"/>
    </source>
</evidence>
<dbReference type="PANTHER" id="PTHR44591:SF22">
    <property type="entry name" value="CHEY SUBFAMILY"/>
    <property type="match status" value="1"/>
</dbReference>
<gene>
    <name evidence="4" type="ORF">PN457_11990</name>
</gene>
<name>A0ABT5ASV8_9CYAN</name>
<organism evidence="4 5">
    <name type="scientific">Anabaenopsis arnoldii</name>
    <dbReference type="NCBI Taxonomy" id="2152938"/>
    <lineage>
        <taxon>Bacteria</taxon>
        <taxon>Bacillati</taxon>
        <taxon>Cyanobacteriota</taxon>
        <taxon>Cyanophyceae</taxon>
        <taxon>Nostocales</taxon>
        <taxon>Nodulariaceae</taxon>
        <taxon>Anabaenopsis</taxon>
    </lineage>
</organism>
<reference evidence="4 5" key="1">
    <citation type="submission" date="2023-01" db="EMBL/GenBank/DDBJ databases">
        <title>Genomes from the Australian National Cyanobacteria Reference Collection.</title>
        <authorList>
            <person name="Willis A."/>
            <person name="Lee E.M.F."/>
        </authorList>
    </citation>
    <scope>NUCLEOTIDE SEQUENCE [LARGE SCALE GENOMIC DNA]</scope>
    <source>
        <strain evidence="4 5">CS-1033</strain>
    </source>
</reference>
<dbReference type="PANTHER" id="PTHR44591">
    <property type="entry name" value="STRESS RESPONSE REGULATOR PROTEIN 1"/>
    <property type="match status" value="1"/>
</dbReference>
<accession>A0ABT5ASV8</accession>